<keyword evidence="2" id="KW-1185">Reference proteome</keyword>
<protein>
    <submittedName>
        <fullName evidence="1">Uncharacterized protein</fullName>
    </submittedName>
</protein>
<reference evidence="1 2" key="1">
    <citation type="journal article" date="2023" name="Sci. Data">
        <title>Genome assembly of the Korean intertidal mud-creeper Batillaria attramentaria.</title>
        <authorList>
            <person name="Patra A.K."/>
            <person name="Ho P.T."/>
            <person name="Jun S."/>
            <person name="Lee S.J."/>
            <person name="Kim Y."/>
            <person name="Won Y.J."/>
        </authorList>
    </citation>
    <scope>NUCLEOTIDE SEQUENCE [LARGE SCALE GENOMIC DNA]</scope>
    <source>
        <strain evidence="1">Wonlab-2016</strain>
    </source>
</reference>
<comment type="caution">
    <text evidence="1">The sequence shown here is derived from an EMBL/GenBank/DDBJ whole genome shotgun (WGS) entry which is preliminary data.</text>
</comment>
<name>A0ABD0JRU2_9CAEN</name>
<feature type="non-terminal residue" evidence="1">
    <location>
        <position position="1"/>
    </location>
</feature>
<dbReference type="EMBL" id="JACVVK020000354">
    <property type="protein sequence ID" value="KAK7477302.1"/>
    <property type="molecule type" value="Genomic_DNA"/>
</dbReference>
<sequence length="264" mass="28592">GCSIIDDVTWRCTVHVSWQVSHPCHHLEIITDVFSAPLVSWLSVLFRSLSAHILAASPVPCPHPGCQSCSGHLVPHPGCQSCSGHLVPTSWLPVLFRSLSAHIPGCQSCSGHLVPTSWLPVLFRSLSAHILACPHPGCQSCSGHLVPTSWLSVLFRSLSAHIHLVPHPLSAHILAVSPFRSLSAHILVETLLYVGPLAPWCYVAHTHIRHVLLHKRLSLDLISKPPAPGILIAASPAVAASGHYYSVCMKPVTVWERLKVKSKT</sequence>
<evidence type="ECO:0000313" key="2">
    <source>
        <dbReference type="Proteomes" id="UP001519460"/>
    </source>
</evidence>
<dbReference type="Proteomes" id="UP001519460">
    <property type="component" value="Unassembled WGS sequence"/>
</dbReference>
<organism evidence="1 2">
    <name type="scientific">Batillaria attramentaria</name>
    <dbReference type="NCBI Taxonomy" id="370345"/>
    <lineage>
        <taxon>Eukaryota</taxon>
        <taxon>Metazoa</taxon>
        <taxon>Spiralia</taxon>
        <taxon>Lophotrochozoa</taxon>
        <taxon>Mollusca</taxon>
        <taxon>Gastropoda</taxon>
        <taxon>Caenogastropoda</taxon>
        <taxon>Sorbeoconcha</taxon>
        <taxon>Cerithioidea</taxon>
        <taxon>Batillariidae</taxon>
        <taxon>Batillaria</taxon>
    </lineage>
</organism>
<accession>A0ABD0JRU2</accession>
<dbReference type="AlphaFoldDB" id="A0ABD0JRU2"/>
<evidence type="ECO:0000313" key="1">
    <source>
        <dbReference type="EMBL" id="KAK7477302.1"/>
    </source>
</evidence>
<proteinExistence type="predicted"/>
<feature type="non-terminal residue" evidence="1">
    <location>
        <position position="264"/>
    </location>
</feature>
<gene>
    <name evidence="1" type="ORF">BaRGS_00031490</name>
</gene>